<gene>
    <name evidence="2" type="ORF">UFOVP112_315</name>
</gene>
<organism evidence="2">
    <name type="scientific">uncultured Caudovirales phage</name>
    <dbReference type="NCBI Taxonomy" id="2100421"/>
    <lineage>
        <taxon>Viruses</taxon>
        <taxon>Duplodnaviria</taxon>
        <taxon>Heunggongvirae</taxon>
        <taxon>Uroviricota</taxon>
        <taxon>Caudoviricetes</taxon>
        <taxon>Peduoviridae</taxon>
        <taxon>Maltschvirus</taxon>
        <taxon>Maltschvirus maltsch</taxon>
    </lineage>
</organism>
<proteinExistence type="predicted"/>
<dbReference type="SUPFAM" id="SSF56988">
    <property type="entry name" value="Anthrax protective antigen"/>
    <property type="match status" value="1"/>
</dbReference>
<dbReference type="Gene3D" id="3.90.182.10">
    <property type="entry name" value="Toxin - Anthrax Protective Antigen,domain 1"/>
    <property type="match status" value="1"/>
</dbReference>
<name>A0A6J5L8A2_9CAUD</name>
<evidence type="ECO:0000259" key="1">
    <source>
        <dbReference type="PROSITE" id="PS51820"/>
    </source>
</evidence>
<dbReference type="EMBL" id="LR796233">
    <property type="protein sequence ID" value="CAB4129217.1"/>
    <property type="molecule type" value="Genomic_DNA"/>
</dbReference>
<dbReference type="SMART" id="SM00758">
    <property type="entry name" value="PA14"/>
    <property type="match status" value="1"/>
</dbReference>
<dbReference type="PROSITE" id="PS51820">
    <property type="entry name" value="PA14"/>
    <property type="match status" value="1"/>
</dbReference>
<evidence type="ECO:0000313" key="2">
    <source>
        <dbReference type="EMBL" id="CAB4129217.1"/>
    </source>
</evidence>
<feature type="domain" description="PA14" evidence="1">
    <location>
        <begin position="37"/>
        <end position="177"/>
    </location>
</feature>
<dbReference type="InterPro" id="IPR037524">
    <property type="entry name" value="PA14/GLEYA"/>
</dbReference>
<sequence length="442" mass="46116">MKQIIIGFLMILAVASLEFACTRPAHAQTAGLNYTTYAAGGATPSYTQAADGTINNRTQLSTGTVSTINYNWGGGGVLNSGRGDGVIVRFYGYINIPTAGTYTFGGNADDGIRLKVNNISVINSWQEDGGSFRQGSINLSAGPVPVELIYYENGGGALVNFQWYQNNAWQIVASTNLYTSMPAPQYASSITAAQQARVNAAANRLEAINQNGIYIDQVGNNTQINVNQIGRYNQVSGIGATNAPVQGDLNNITIRQGDPGSPTGKNLIEMSIQGTGSNTVNLNQGRDTVGNYTGVDVGGHYQSVSVAGYSNQVTTNQQNAGGVKGNYLEANIVGNYNTVGLVQTDGTTQKQTFASVNGNNNVLNASQTGLGNHYLDVSLNGNGNSATVNQYGNTANAATINMTNAGGPASVNLTQTGGQVYNITTVCVTVNGCAPITVRQGN</sequence>
<accession>A0A6J5L8A2</accession>
<reference evidence="2" key="1">
    <citation type="submission" date="2020-04" db="EMBL/GenBank/DDBJ databases">
        <authorList>
            <person name="Chiriac C."/>
            <person name="Salcher M."/>
            <person name="Ghai R."/>
            <person name="Kavagutti S V."/>
        </authorList>
    </citation>
    <scope>NUCLEOTIDE SEQUENCE</scope>
</reference>
<dbReference type="InterPro" id="IPR011658">
    <property type="entry name" value="PA14_dom"/>
</dbReference>
<dbReference type="Pfam" id="PF07691">
    <property type="entry name" value="PA14"/>
    <property type="match status" value="1"/>
</dbReference>
<protein>
    <submittedName>
        <fullName evidence="2">PA14 domain containing protein</fullName>
    </submittedName>
</protein>